<dbReference type="PROSITE" id="PS50304">
    <property type="entry name" value="TUDOR"/>
    <property type="match status" value="5"/>
</dbReference>
<dbReference type="SMART" id="SM00333">
    <property type="entry name" value="TUDOR"/>
    <property type="match status" value="5"/>
</dbReference>
<feature type="domain" description="Tudor" evidence="2">
    <location>
        <begin position="731"/>
        <end position="790"/>
    </location>
</feature>
<dbReference type="Pfam" id="PF00567">
    <property type="entry name" value="TUDOR"/>
    <property type="match status" value="5"/>
</dbReference>
<feature type="domain" description="Tudor" evidence="2">
    <location>
        <begin position="942"/>
        <end position="1001"/>
    </location>
</feature>
<dbReference type="OrthoDB" id="9995375at2759"/>
<feature type="domain" description="Tudor" evidence="2">
    <location>
        <begin position="462"/>
        <end position="520"/>
    </location>
</feature>
<feature type="region of interest" description="Disordered" evidence="1">
    <location>
        <begin position="1160"/>
        <end position="1189"/>
    </location>
</feature>
<dbReference type="Gene3D" id="2.40.50.90">
    <property type="match status" value="5"/>
</dbReference>
<name>A0A7K6B311_UPUEP</name>
<sequence>WHRGRVLEKKDNMCEVILIDIGEVLVVKETHLASACGELFQLPPKVVLGVFANVLPLKEKWDPKAIKYFSSLVGLQITGHVRAVLPYQVFILEVPKIISDVLELQLGRLIDGDSFCFIIEALGAFPQEMLYQRVPQMLQKQYPVKELFTFGNCEKPTGFWPVPDHLFRHLSVGSKESVKITAALGPNKFYCQIEKLQENVEDLTEAMCSYYEAISRENENCDSFGLLCAVKRQNGQWHRGVIKQVLPGQVDVWFMDLGNIEAVPSTCIQKLKEEFTALPMVSFPCALSCLDSEDRAVIKNQLKKLTWALIGQTSLCVHIDSFDGIKCLYYVTLQNKELGINTGHSENLNEAAASCVSLLKTNITSTSANYKLCHESCGSLTNYTENKPTKSLLPEQDTSLFNHCKKIKMQIRAFYTAFVVYVVNPSEFCIQTCEYHNEFEALMANIADRYSQCGPDEMVLKGPKPGFLCCARYSKDMHYYRGVVTEVLDVNITVYFLDFGNTDTVPYYDVKTLLPEFSHLPALAVCCELACALPANDVWLKKEVDFFKQLVFDKLLVVHVIGKQNKKYIVNVEFKNGLKQEDVAKCMAEVGCAEYWEKTPHSAVNLTKKNQDLKCHKQIKIKTNAGSISNIHKNGEKFHKESLRGLPLVQRGCATLSHFGKGEISKRCTSVPEKKLLFKEFVFTPGAVLKVVCTCIVSPTNFSCQLQSKLPELNNLMEQIQAYYREHTSPYNTGQPACVVKCTEDGKWYRATVVQQVSADEVDVVFVDYGYRKRVLIKDLQDVNPDFLSLESQAIQCRLKNVPLQIESLDWFEVCRRFKDIITSYRGPLTCIIYAVFLVSPNCLCNVVDLQMPLGSAEEFLKECGLTQSKCSGLSNLTFLGSLHSFCYSSFNIKIGSEEKVYITHICSPSEFYCQLNRNSETVEVLMKMVSVISKMSDNVKYDSNSRLCIARYFEDGLFYRALALPVESTPYVYADFVDFGNKNMVEKDQVIPIPDSATDLIFTPMQAIKCCLLGLGETRISTRVTKWFQQTFCGKLLKAVIVSRESDGRMGVELHDGRLSVSRKIKEKMLEELSLESTEQCVGCNEGVMFTGQNFGDEEKTAHSSLVLCNEYSKPLALQDREEPRFRNTVSAVLEHKEEPLLREPASHSLCHPALNSEEVTADALSESHNEKLNHTGQQERNNGNRPKLINLPQYDIQVNSEVTVYISHINSPSSFYVHLAEDENLIIQLANEINESMVNTGDENGLNELVVGDLIVAEHVTDGFYYRAVIKTLKSGDSFEVEFIDYGNAAVVSPSKICKVEEKFLTLPRLSVHCFLSRVKSVTNESCTNKITFYFECKTKNKPLTCKFLQQHGEQWEVDLICDGKSIADGLQIEDKTEWQNLPMHHQKNRPKPVFIRNGVGMLLQSGRRYSGFAIVVTDPSNFCIQFEDLLSCMQSLSLLLSHLPDDLP</sequence>
<comment type="caution">
    <text evidence="3">The sequence shown here is derived from an EMBL/GenBank/DDBJ whole genome shotgun (WGS) entry which is preliminary data.</text>
</comment>
<dbReference type="InterPro" id="IPR002999">
    <property type="entry name" value="Tudor"/>
</dbReference>
<feature type="non-terminal residue" evidence="3">
    <location>
        <position position="1451"/>
    </location>
</feature>
<evidence type="ECO:0000313" key="3">
    <source>
        <dbReference type="EMBL" id="NWU96693.1"/>
    </source>
</evidence>
<dbReference type="Gene3D" id="2.30.30.140">
    <property type="match status" value="5"/>
</dbReference>
<dbReference type="EMBL" id="VZRI01008692">
    <property type="protein sequence ID" value="NWU96693.1"/>
    <property type="molecule type" value="Genomic_DNA"/>
</dbReference>
<feature type="compositionally biased region" description="Polar residues" evidence="1">
    <location>
        <begin position="1176"/>
        <end position="1186"/>
    </location>
</feature>
<evidence type="ECO:0000313" key="4">
    <source>
        <dbReference type="Proteomes" id="UP000544127"/>
    </source>
</evidence>
<accession>A0A7K6B311</accession>
<dbReference type="InterPro" id="IPR050621">
    <property type="entry name" value="Tudor_domain_containing"/>
</dbReference>
<feature type="domain" description="Tudor" evidence="2">
    <location>
        <begin position="1250"/>
        <end position="1309"/>
    </location>
</feature>
<feature type="non-terminal residue" evidence="3">
    <location>
        <position position="1"/>
    </location>
</feature>
<keyword evidence="4" id="KW-1185">Reference proteome</keyword>
<evidence type="ECO:0000256" key="1">
    <source>
        <dbReference type="SAM" id="MobiDB-lite"/>
    </source>
</evidence>
<proteinExistence type="predicted"/>
<dbReference type="SUPFAM" id="SSF63748">
    <property type="entry name" value="Tudor/PWWP/MBT"/>
    <property type="match status" value="6"/>
</dbReference>
<organism evidence="3 4">
    <name type="scientific">Upupa epops</name>
    <name type="common">Eurasian hoopoe</name>
    <dbReference type="NCBI Taxonomy" id="57439"/>
    <lineage>
        <taxon>Eukaryota</taxon>
        <taxon>Metazoa</taxon>
        <taxon>Chordata</taxon>
        <taxon>Craniata</taxon>
        <taxon>Vertebrata</taxon>
        <taxon>Euteleostomi</taxon>
        <taxon>Archelosauria</taxon>
        <taxon>Archosauria</taxon>
        <taxon>Dinosauria</taxon>
        <taxon>Saurischia</taxon>
        <taxon>Theropoda</taxon>
        <taxon>Coelurosauria</taxon>
        <taxon>Aves</taxon>
        <taxon>Neognathae</taxon>
        <taxon>Neoaves</taxon>
        <taxon>Telluraves</taxon>
        <taxon>Coraciimorphae</taxon>
        <taxon>Bucerotiformes</taxon>
        <taxon>Upupidae</taxon>
        <taxon>Upupa</taxon>
    </lineage>
</organism>
<reference evidence="3 4" key="1">
    <citation type="submission" date="2019-09" db="EMBL/GenBank/DDBJ databases">
        <title>Bird 10,000 Genomes (B10K) Project - Family phase.</title>
        <authorList>
            <person name="Zhang G."/>
        </authorList>
    </citation>
    <scope>NUCLEOTIDE SEQUENCE [LARGE SCALE GENOMIC DNA]</scope>
    <source>
        <strain evidence="3">B10K-DU-012-37</strain>
    </source>
</reference>
<protein>
    <submittedName>
        <fullName evidence="3">TDR15 protein</fullName>
    </submittedName>
</protein>
<dbReference type="Proteomes" id="UP000544127">
    <property type="component" value="Unassembled WGS sequence"/>
</dbReference>
<evidence type="ECO:0000259" key="2">
    <source>
        <dbReference type="PROSITE" id="PS50304"/>
    </source>
</evidence>
<gene>
    <name evidence="3" type="primary">Tdrd15</name>
    <name evidence="3" type="ORF">UPUEPO_R09769</name>
</gene>
<dbReference type="InterPro" id="IPR035437">
    <property type="entry name" value="SNase_OB-fold_sf"/>
</dbReference>
<dbReference type="PANTHER" id="PTHR22948">
    <property type="entry name" value="TUDOR DOMAIN CONTAINING PROTEIN"/>
    <property type="match status" value="1"/>
</dbReference>
<dbReference type="PANTHER" id="PTHR22948:SF7">
    <property type="entry name" value="TUDOR DOMAIN-CONTAINING PROTEIN 15"/>
    <property type="match status" value="1"/>
</dbReference>
<feature type="domain" description="Tudor" evidence="2">
    <location>
        <begin position="221"/>
        <end position="278"/>
    </location>
</feature>